<evidence type="ECO:0000256" key="6">
    <source>
        <dbReference type="ARBA" id="ARBA00023139"/>
    </source>
</evidence>
<reference evidence="10 11" key="1">
    <citation type="submission" date="2016-10" db="EMBL/GenBank/DDBJ databases">
        <authorList>
            <person name="de Groot N.N."/>
        </authorList>
    </citation>
    <scope>NUCLEOTIDE SEQUENCE [LARGE SCALE GENOMIC DNA]</scope>
    <source>
        <strain evidence="11">P4B,CCM 7963,CECT 7998,DSM 25260,IBRC-M 10614,KCTC 13821</strain>
    </source>
</reference>
<dbReference type="InterPro" id="IPR046953">
    <property type="entry name" value="Spore_GerAC-like_C"/>
</dbReference>
<evidence type="ECO:0000256" key="2">
    <source>
        <dbReference type="ARBA" id="ARBA00007886"/>
    </source>
</evidence>
<evidence type="ECO:0000256" key="3">
    <source>
        <dbReference type="ARBA" id="ARBA00022544"/>
    </source>
</evidence>
<evidence type="ECO:0000256" key="5">
    <source>
        <dbReference type="ARBA" id="ARBA00023136"/>
    </source>
</evidence>
<keyword evidence="7" id="KW-0449">Lipoprotein</keyword>
<dbReference type="Proteomes" id="UP000199017">
    <property type="component" value="Unassembled WGS sequence"/>
</dbReference>
<dbReference type="AlphaFoldDB" id="A0A1G8ED49"/>
<keyword evidence="11" id="KW-1185">Reference proteome</keyword>
<dbReference type="PANTHER" id="PTHR35789">
    <property type="entry name" value="SPORE GERMINATION PROTEIN B3"/>
    <property type="match status" value="1"/>
</dbReference>
<evidence type="ECO:0000256" key="4">
    <source>
        <dbReference type="ARBA" id="ARBA00022729"/>
    </source>
</evidence>
<evidence type="ECO:0000256" key="7">
    <source>
        <dbReference type="ARBA" id="ARBA00023288"/>
    </source>
</evidence>
<dbReference type="NCBIfam" id="TIGR02887">
    <property type="entry name" value="spore_ger_x_C"/>
    <property type="match status" value="1"/>
</dbReference>
<gene>
    <name evidence="10" type="ORF">SAMN05216352_102174</name>
</gene>
<keyword evidence="3" id="KW-0309">Germination</keyword>
<organism evidence="10 11">
    <name type="scientific">Alteribacillus bidgolensis</name>
    <dbReference type="NCBI Taxonomy" id="930129"/>
    <lineage>
        <taxon>Bacteria</taxon>
        <taxon>Bacillati</taxon>
        <taxon>Bacillota</taxon>
        <taxon>Bacilli</taxon>
        <taxon>Bacillales</taxon>
        <taxon>Bacillaceae</taxon>
        <taxon>Alteribacillus</taxon>
    </lineage>
</organism>
<evidence type="ECO:0000256" key="1">
    <source>
        <dbReference type="ARBA" id="ARBA00004635"/>
    </source>
</evidence>
<proteinExistence type="inferred from homology"/>
<evidence type="ECO:0000313" key="11">
    <source>
        <dbReference type="Proteomes" id="UP000199017"/>
    </source>
</evidence>
<dbReference type="Pfam" id="PF05504">
    <property type="entry name" value="Spore_GerAC"/>
    <property type="match status" value="1"/>
</dbReference>
<accession>A0A1G8ED49</accession>
<dbReference type="InterPro" id="IPR038501">
    <property type="entry name" value="Spore_GerAC_C_sf"/>
</dbReference>
<dbReference type="GO" id="GO:0009847">
    <property type="term" value="P:spore germination"/>
    <property type="evidence" value="ECO:0007669"/>
    <property type="project" value="InterPro"/>
</dbReference>
<dbReference type="PANTHER" id="PTHR35789:SF1">
    <property type="entry name" value="SPORE GERMINATION PROTEIN B3"/>
    <property type="match status" value="1"/>
</dbReference>
<dbReference type="InterPro" id="IPR057336">
    <property type="entry name" value="GerAC_N"/>
</dbReference>
<evidence type="ECO:0000259" key="8">
    <source>
        <dbReference type="Pfam" id="PF05504"/>
    </source>
</evidence>
<keyword evidence="5" id="KW-0472">Membrane</keyword>
<dbReference type="OrthoDB" id="2569624at2"/>
<keyword evidence="4" id="KW-0732">Signal</keyword>
<dbReference type="RefSeq" id="WP_091581203.1">
    <property type="nucleotide sequence ID" value="NZ_FNDU01000002.1"/>
</dbReference>
<feature type="domain" description="Spore germination protein N-terminal" evidence="9">
    <location>
        <begin position="23"/>
        <end position="213"/>
    </location>
</feature>
<evidence type="ECO:0000259" key="9">
    <source>
        <dbReference type="Pfam" id="PF25198"/>
    </source>
</evidence>
<feature type="domain" description="Spore germination GerAC-like C-terminal" evidence="8">
    <location>
        <begin position="222"/>
        <end position="391"/>
    </location>
</feature>
<dbReference type="Gene3D" id="3.30.300.210">
    <property type="entry name" value="Nutrient germinant receptor protein C, domain 3"/>
    <property type="match status" value="1"/>
</dbReference>
<dbReference type="Pfam" id="PF25198">
    <property type="entry name" value="Spore_GerAC_N"/>
    <property type="match status" value="1"/>
</dbReference>
<keyword evidence="6" id="KW-0564">Palmitate</keyword>
<comment type="subcellular location">
    <subcellularLocation>
        <location evidence="1">Membrane</location>
        <topology evidence="1">Lipid-anchor</topology>
    </subcellularLocation>
</comment>
<dbReference type="InterPro" id="IPR008844">
    <property type="entry name" value="Spore_GerAC-like"/>
</dbReference>
<dbReference type="STRING" id="930129.SAMN05216352_102174"/>
<protein>
    <submittedName>
        <fullName evidence="10">Spore germination protein</fullName>
    </submittedName>
</protein>
<dbReference type="EMBL" id="FNDU01000002">
    <property type="protein sequence ID" value="SDH67833.1"/>
    <property type="molecule type" value="Genomic_DNA"/>
</dbReference>
<dbReference type="GO" id="GO:0016020">
    <property type="term" value="C:membrane"/>
    <property type="evidence" value="ECO:0007669"/>
    <property type="project" value="UniProtKB-SubCell"/>
</dbReference>
<sequence>MGKVLFYLIFFGVLPLFLAGCWDRVEIEDRGFLVGVAIDLKDETDEESEEMGGEYRYKGTYQIVVPAFMSQGSSDQSGGGKEKAYKNMSFKGVSMVEQELNLALELSRIPFYNHLQSIIISENVAKAPQAFGNVLDPYIREGMVRRGVTVIIAEDEAGPVLDFEPVPENLPIMYIGSVNKNMYQNPKMIPEKRLGDIHEHLVKKASFVVPKIKKEGQKINMTGAAVFHGHNNQMVDFINSDITEGLNFITGKYEGGVLKTKVKDDLIVYEIKEEKSAVKVDVKNKENIQFEIKIKTEGKIGESFSRLDYSNPKIESEAEDAVEKEIERKVTETIKTFQEDLKVDALGLGSYLEREDYRTWEKVKQDWDYGKNYFSNSTIKVQAEANIRDSGSVIKSEKQ</sequence>
<evidence type="ECO:0000313" key="10">
    <source>
        <dbReference type="EMBL" id="SDH67833.1"/>
    </source>
</evidence>
<name>A0A1G8ED49_9BACI</name>
<dbReference type="PROSITE" id="PS51257">
    <property type="entry name" value="PROKAR_LIPOPROTEIN"/>
    <property type="match status" value="1"/>
</dbReference>
<comment type="similarity">
    <text evidence="2">Belongs to the GerABKC lipoprotein family.</text>
</comment>